<accession>A0A397U5Q0</accession>
<dbReference type="Proteomes" id="UP000266673">
    <property type="component" value="Unassembled WGS sequence"/>
</dbReference>
<comment type="caution">
    <text evidence="4">The sequence shown here is derived from an EMBL/GenBank/DDBJ whole genome shotgun (WGS) entry which is preliminary data.</text>
</comment>
<name>A0A397U5Q0_9GLOM</name>
<evidence type="ECO:0000256" key="2">
    <source>
        <dbReference type="SAM" id="MobiDB-lite"/>
    </source>
</evidence>
<dbReference type="InterPro" id="IPR001878">
    <property type="entry name" value="Znf_CCHC"/>
</dbReference>
<dbReference type="OrthoDB" id="2416419at2759"/>
<evidence type="ECO:0000256" key="1">
    <source>
        <dbReference type="PROSITE-ProRule" id="PRU00047"/>
    </source>
</evidence>
<reference evidence="4 5" key="1">
    <citation type="submission" date="2018-06" db="EMBL/GenBank/DDBJ databases">
        <title>Comparative genomics reveals the genomic features of Rhizophagus irregularis, R. cerebriforme, R. diaphanum and Gigaspora rosea, and their symbiotic lifestyle signature.</title>
        <authorList>
            <person name="Morin E."/>
            <person name="San Clemente H."/>
            <person name="Chen E.C.H."/>
            <person name="De La Providencia I."/>
            <person name="Hainaut M."/>
            <person name="Kuo A."/>
            <person name="Kohler A."/>
            <person name="Murat C."/>
            <person name="Tang N."/>
            <person name="Roy S."/>
            <person name="Loubradou J."/>
            <person name="Henrissat B."/>
            <person name="Grigoriev I.V."/>
            <person name="Corradi N."/>
            <person name="Roux C."/>
            <person name="Martin F.M."/>
        </authorList>
    </citation>
    <scope>NUCLEOTIDE SEQUENCE [LARGE SCALE GENOMIC DNA]</scope>
    <source>
        <strain evidence="4 5">DAOM 194757</strain>
    </source>
</reference>
<dbReference type="AlphaFoldDB" id="A0A397U5Q0"/>
<gene>
    <name evidence="4" type="ORF">C2G38_2219233</name>
</gene>
<dbReference type="PROSITE" id="PS50158">
    <property type="entry name" value="ZF_CCHC"/>
    <property type="match status" value="1"/>
</dbReference>
<evidence type="ECO:0000313" key="5">
    <source>
        <dbReference type="Proteomes" id="UP000266673"/>
    </source>
</evidence>
<evidence type="ECO:0000259" key="3">
    <source>
        <dbReference type="PROSITE" id="PS50158"/>
    </source>
</evidence>
<dbReference type="GO" id="GO:0003676">
    <property type="term" value="F:nucleic acid binding"/>
    <property type="evidence" value="ECO:0007669"/>
    <property type="project" value="InterPro"/>
</dbReference>
<keyword evidence="1" id="KW-0479">Metal-binding</keyword>
<dbReference type="EMBL" id="QKWP01001954">
    <property type="protein sequence ID" value="RIB05605.1"/>
    <property type="molecule type" value="Genomic_DNA"/>
</dbReference>
<organism evidence="4 5">
    <name type="scientific">Gigaspora rosea</name>
    <dbReference type="NCBI Taxonomy" id="44941"/>
    <lineage>
        <taxon>Eukaryota</taxon>
        <taxon>Fungi</taxon>
        <taxon>Fungi incertae sedis</taxon>
        <taxon>Mucoromycota</taxon>
        <taxon>Glomeromycotina</taxon>
        <taxon>Glomeromycetes</taxon>
        <taxon>Diversisporales</taxon>
        <taxon>Gigasporaceae</taxon>
        <taxon>Gigaspora</taxon>
    </lineage>
</organism>
<evidence type="ECO:0000313" key="4">
    <source>
        <dbReference type="EMBL" id="RIB05605.1"/>
    </source>
</evidence>
<feature type="domain" description="CCHC-type" evidence="3">
    <location>
        <begin position="513"/>
        <end position="528"/>
    </location>
</feature>
<keyword evidence="1" id="KW-0862">Zinc</keyword>
<keyword evidence="5" id="KW-1185">Reference proteome</keyword>
<protein>
    <recommendedName>
        <fullName evidence="3">CCHC-type domain-containing protein</fullName>
    </recommendedName>
</protein>
<dbReference type="GO" id="GO:0008270">
    <property type="term" value="F:zinc ion binding"/>
    <property type="evidence" value="ECO:0007669"/>
    <property type="project" value="UniProtKB-KW"/>
</dbReference>
<feature type="compositionally biased region" description="Basic residues" evidence="2">
    <location>
        <begin position="481"/>
        <end position="500"/>
    </location>
</feature>
<proteinExistence type="predicted"/>
<keyword evidence="1" id="KW-0863">Zinc-finger</keyword>
<feature type="region of interest" description="Disordered" evidence="2">
    <location>
        <begin position="439"/>
        <end position="529"/>
    </location>
</feature>
<sequence>MHNKDNDLGDLERNDGSTYNSEVAIQENEELGFSEEKLYKGETFKSWEEAINVITTYAQWEEFGLRKGRSEKTSDGIICKRTIDCEHSGEYKPRNKQLREFFNGIEFTQEMCECVEFYVNVIKLKPLQIKKALEKEFPNHKIYLSKVHKATAKFYCERRKDISNDAASLYKDLLRKKEEDLRYDIVLTIILPRQIVMTWLFHFFYALIITGFPGGCVPAVVMTDADPALDLAISEEKQQNQISLLEKPNSINIFCYHVIQALFPEIDKALSHFLTPTMLKAQRIEIKSCLNYQASSITKAELIKYQENFLSKPELDTTQFIEDDENVMQVSVNYVLRNMDVDKIEETWAIRTIIASKFCHFVILLSDKTYVMLCSPVAAFHITHIHKRWYNDLYSNLQEEPYYVATRFRIAQDITQKAVRFRRHDILKKLQDLLTELQEDVPADSSDNDDGETCSNNNDNSDDNEDNKENDALAEISLANPKRRKAKGCPKSSKRIKRSEKLKPAPAKRQNQCENCGEYGHYRPRCQNK</sequence>
<feature type="compositionally biased region" description="Acidic residues" evidence="2">
    <location>
        <begin position="439"/>
        <end position="452"/>
    </location>
</feature>